<dbReference type="Pfam" id="PF02037">
    <property type="entry name" value="SAP"/>
    <property type="match status" value="1"/>
</dbReference>
<feature type="compositionally biased region" description="Basic and acidic residues" evidence="2">
    <location>
        <begin position="142"/>
        <end position="156"/>
    </location>
</feature>
<dbReference type="PANTHER" id="PTHR35458">
    <property type="entry name" value="SLR0755 PROTEIN"/>
    <property type="match status" value="1"/>
</dbReference>
<evidence type="ECO:0000256" key="2">
    <source>
        <dbReference type="SAM" id="MobiDB-lite"/>
    </source>
</evidence>
<dbReference type="SUPFAM" id="SSF68906">
    <property type="entry name" value="SAP domain"/>
    <property type="match status" value="1"/>
</dbReference>
<sequence length="830" mass="94816">MTAVHGTNVETPMSSDGSFYSRKRRLPIQSSCHHGCGMKMSHSSNVKMFVISLALYVSHSVALISLTRTQCRVPTSMGPRSRLCPIQTRPSTFVSIPSPNTQLELCIAHSVRCQQSIQRQRVLMTAAKDVRRSYFESDDDENPKNVDDDMEIDVKSGTDEDDLEVDEYLEQLISNAMKEEEPRTLLTDRKKIAKPTTFGEPDLNHISSPHPVKESALQETKRMMEQQQQQIDLLMKLVQNQQLAPQSEKSQQSSSYSTTKQKSINVTPLKVMLFIDGTWLYYSLHARKLNRCSIIPKFGKGWQAHYKVDWMALPRLVCGQIEKQRSSKTTRDHKSHGVYFCEKRNWCVPYSFIAFITVLRSLETFERLPLHDKDPNSIRMRMFREMANANYDVHMMETVGKGEKCVDIQLAVEMLHYATVPNAYDMAVLLSGDKDFVPALVRTRQKGKEVVICSMKSGCNRVLYESPHIRDYNVIWLEDCLDELIVPIPEDERGRFDRASFASVFTIMRVIRDYVEAAPNDIEWVSSRDIGKYLKSVKIADSNMLEELKHSQGGLRNFLMERARNLFDVQIPPDMGKQSDHSFGVRVKGDSDETLVDEFKRTQFFTKEEKEFLEEYRKDDYLAKAQYSHTKFICDEDYLDLQDDGETLPDYSKMTVSALKEICRERHLLVSGKKDVLIQRLVEEDNKLDQVAAKRKRDEWKEAPRKAIPRTNTANNVYAESLPQLDLSQTRNAPGAAIDPGVTAHLEALVKEYLQASGGVASSRDVGRYLAANSDSLKGKRSALSELKDSYGSLLAFIHSRNMFSVENDIPRARSSTEGFPIKLNNKTKR</sequence>
<gene>
    <name evidence="4" type="ORF">HJC23_005640</name>
</gene>
<reference evidence="4 5" key="1">
    <citation type="journal article" date="2020" name="G3 (Bethesda)">
        <title>Improved Reference Genome for Cyclotella cryptica CCMP332, a Model for Cell Wall Morphogenesis, Salinity Adaptation, and Lipid Production in Diatoms (Bacillariophyta).</title>
        <authorList>
            <person name="Roberts W.R."/>
            <person name="Downey K.M."/>
            <person name="Ruck E.C."/>
            <person name="Traller J.C."/>
            <person name="Alverson A.J."/>
        </authorList>
    </citation>
    <scope>NUCLEOTIDE SEQUENCE [LARGE SCALE GENOMIC DNA]</scope>
    <source>
        <strain evidence="4 5">CCMP332</strain>
    </source>
</reference>
<dbReference type="InterPro" id="IPR036361">
    <property type="entry name" value="SAP_dom_sf"/>
</dbReference>
<organism evidence="4 5">
    <name type="scientific">Cyclotella cryptica</name>
    <dbReference type="NCBI Taxonomy" id="29204"/>
    <lineage>
        <taxon>Eukaryota</taxon>
        <taxon>Sar</taxon>
        <taxon>Stramenopiles</taxon>
        <taxon>Ochrophyta</taxon>
        <taxon>Bacillariophyta</taxon>
        <taxon>Coscinodiscophyceae</taxon>
        <taxon>Thalassiosirophycidae</taxon>
        <taxon>Stephanodiscales</taxon>
        <taxon>Stephanodiscaceae</taxon>
        <taxon>Cyclotella</taxon>
    </lineage>
</organism>
<feature type="region of interest" description="Disordered" evidence="2">
    <location>
        <begin position="133"/>
        <end position="156"/>
    </location>
</feature>
<evidence type="ECO:0000313" key="4">
    <source>
        <dbReference type="EMBL" id="KAL3793138.1"/>
    </source>
</evidence>
<keyword evidence="1" id="KW-0175">Coiled coil</keyword>
<name>A0ABD3PYM7_9STRA</name>
<dbReference type="PROSITE" id="PS50800">
    <property type="entry name" value="SAP"/>
    <property type="match status" value="1"/>
</dbReference>
<dbReference type="InterPro" id="IPR047140">
    <property type="entry name" value="LabA"/>
</dbReference>
<evidence type="ECO:0000313" key="5">
    <source>
        <dbReference type="Proteomes" id="UP001516023"/>
    </source>
</evidence>
<dbReference type="EMBL" id="JABMIG020000094">
    <property type="protein sequence ID" value="KAL3793138.1"/>
    <property type="molecule type" value="Genomic_DNA"/>
</dbReference>
<dbReference type="SMART" id="SM00513">
    <property type="entry name" value="SAP"/>
    <property type="match status" value="1"/>
</dbReference>
<protein>
    <recommendedName>
        <fullName evidence="3">SAP domain-containing protein</fullName>
    </recommendedName>
</protein>
<dbReference type="Pfam" id="PF01936">
    <property type="entry name" value="NYN"/>
    <property type="match status" value="1"/>
</dbReference>
<accession>A0ABD3PYM7</accession>
<dbReference type="InterPro" id="IPR003034">
    <property type="entry name" value="SAP_dom"/>
</dbReference>
<evidence type="ECO:0000259" key="3">
    <source>
        <dbReference type="PROSITE" id="PS50800"/>
    </source>
</evidence>
<proteinExistence type="predicted"/>
<comment type="caution">
    <text evidence="4">The sequence shown here is derived from an EMBL/GenBank/DDBJ whole genome shotgun (WGS) entry which is preliminary data.</text>
</comment>
<keyword evidence="5" id="KW-1185">Reference proteome</keyword>
<feature type="coiled-coil region" evidence="1">
    <location>
        <begin position="217"/>
        <end position="244"/>
    </location>
</feature>
<dbReference type="Proteomes" id="UP001516023">
    <property type="component" value="Unassembled WGS sequence"/>
</dbReference>
<feature type="domain" description="SAP" evidence="3">
    <location>
        <begin position="651"/>
        <end position="685"/>
    </location>
</feature>
<dbReference type="InterPro" id="IPR021139">
    <property type="entry name" value="NYN"/>
</dbReference>
<dbReference type="PANTHER" id="PTHR35458:SF8">
    <property type="entry name" value="SLR0650 PROTEIN"/>
    <property type="match status" value="1"/>
</dbReference>
<dbReference type="Gene3D" id="3.40.50.1010">
    <property type="entry name" value="5'-nuclease"/>
    <property type="match status" value="1"/>
</dbReference>
<dbReference type="AlphaFoldDB" id="A0ABD3PYM7"/>
<evidence type="ECO:0000256" key="1">
    <source>
        <dbReference type="SAM" id="Coils"/>
    </source>
</evidence>
<dbReference type="Gene3D" id="1.10.720.30">
    <property type="entry name" value="SAP domain"/>
    <property type="match status" value="1"/>
</dbReference>
<dbReference type="CDD" id="cd18722">
    <property type="entry name" value="PIN_NicB-like"/>
    <property type="match status" value="1"/>
</dbReference>